<evidence type="ECO:0000313" key="2">
    <source>
        <dbReference type="Proteomes" id="UP001153954"/>
    </source>
</evidence>
<reference evidence="1" key="1">
    <citation type="submission" date="2022-03" db="EMBL/GenBank/DDBJ databases">
        <authorList>
            <person name="Tunstrom K."/>
        </authorList>
    </citation>
    <scope>NUCLEOTIDE SEQUENCE</scope>
</reference>
<dbReference type="AlphaFoldDB" id="A0AAU9TKY5"/>
<comment type="caution">
    <text evidence="1">The sequence shown here is derived from an EMBL/GenBank/DDBJ whole genome shotgun (WGS) entry which is preliminary data.</text>
</comment>
<proteinExistence type="predicted"/>
<accession>A0AAU9TKY5</accession>
<gene>
    <name evidence="1" type="ORF">EEDITHA_LOCUS3638</name>
</gene>
<evidence type="ECO:0000313" key="1">
    <source>
        <dbReference type="EMBL" id="CAH2087368.1"/>
    </source>
</evidence>
<sequence length="67" mass="7807">MSEYTPAEYANVHFIYGLCNGIASRAAVFYWERLPYVRHPDYRVFIRVHNLLCEERLPGTGLSRASE</sequence>
<dbReference type="EMBL" id="CAKOGL010000006">
    <property type="protein sequence ID" value="CAH2087368.1"/>
    <property type="molecule type" value="Genomic_DNA"/>
</dbReference>
<protein>
    <submittedName>
        <fullName evidence="1">Uncharacterized protein</fullName>
    </submittedName>
</protein>
<keyword evidence="2" id="KW-1185">Reference proteome</keyword>
<name>A0AAU9TKY5_EUPED</name>
<dbReference type="Proteomes" id="UP001153954">
    <property type="component" value="Unassembled WGS sequence"/>
</dbReference>
<organism evidence="1 2">
    <name type="scientific">Euphydryas editha</name>
    <name type="common">Edith's checkerspot</name>
    <dbReference type="NCBI Taxonomy" id="104508"/>
    <lineage>
        <taxon>Eukaryota</taxon>
        <taxon>Metazoa</taxon>
        <taxon>Ecdysozoa</taxon>
        <taxon>Arthropoda</taxon>
        <taxon>Hexapoda</taxon>
        <taxon>Insecta</taxon>
        <taxon>Pterygota</taxon>
        <taxon>Neoptera</taxon>
        <taxon>Endopterygota</taxon>
        <taxon>Lepidoptera</taxon>
        <taxon>Glossata</taxon>
        <taxon>Ditrysia</taxon>
        <taxon>Papilionoidea</taxon>
        <taxon>Nymphalidae</taxon>
        <taxon>Nymphalinae</taxon>
        <taxon>Euphydryas</taxon>
    </lineage>
</organism>